<gene>
    <name evidence="1" type="ORF">COT33_02605</name>
</gene>
<dbReference type="AlphaFoldDB" id="A0A2H0YM39"/>
<dbReference type="SUPFAM" id="SSF82607">
    <property type="entry name" value="YbaB-like"/>
    <property type="match status" value="1"/>
</dbReference>
<reference evidence="2" key="1">
    <citation type="submission" date="2017-09" db="EMBL/GenBank/DDBJ databases">
        <title>Depth-based differentiation of microbial function through sediment-hosted aquifers and enrichment of novel symbionts in the deep terrestrial subsurface.</title>
        <authorList>
            <person name="Probst A.J."/>
            <person name="Ladd B."/>
            <person name="Jarett J.K."/>
            <person name="Geller-Mcgrath D.E."/>
            <person name="Sieber C.M.K."/>
            <person name="Emerson J.B."/>
            <person name="Anantharaman K."/>
            <person name="Thomas B.C."/>
            <person name="Malmstrom R."/>
            <person name="Stieglmeier M."/>
            <person name="Klingl A."/>
            <person name="Woyke T."/>
            <person name="Ryan C.M."/>
            <person name="Banfield J.F."/>
        </authorList>
    </citation>
    <scope>NUCLEOTIDE SEQUENCE [LARGE SCALE GENOMIC DNA]</scope>
</reference>
<dbReference type="InterPro" id="IPR036894">
    <property type="entry name" value="YbaB-like_sf"/>
</dbReference>
<comment type="caution">
    <text evidence="1">The sequence shown here is derived from an EMBL/GenBank/DDBJ whole genome shotgun (WGS) entry which is preliminary data.</text>
</comment>
<protein>
    <recommendedName>
        <fullName evidence="3">Nucleoid-associated protein, YbaB/EbfC family</fullName>
    </recommendedName>
</protein>
<sequence>MFEKLRQLQQLKNLQDDLGKEKAEAEKEGVKVVVNGKMEVEEIRLNAELSKEKQEMVVKDCLNDALGKIKLAAAQKMLTMKEKFF</sequence>
<proteinExistence type="predicted"/>
<dbReference type="Gene3D" id="3.30.1310.10">
    <property type="entry name" value="Nucleoid-associated protein YbaB-like domain"/>
    <property type="match status" value="1"/>
</dbReference>
<dbReference type="EMBL" id="PEYD01000049">
    <property type="protein sequence ID" value="PIS39309.1"/>
    <property type="molecule type" value="Genomic_DNA"/>
</dbReference>
<evidence type="ECO:0008006" key="3">
    <source>
        <dbReference type="Google" id="ProtNLM"/>
    </source>
</evidence>
<evidence type="ECO:0000313" key="2">
    <source>
        <dbReference type="Proteomes" id="UP000230088"/>
    </source>
</evidence>
<organism evidence="1 2">
    <name type="scientific">Candidatus Nealsonbacteria bacterium CG08_land_8_20_14_0_20_38_20</name>
    <dbReference type="NCBI Taxonomy" id="1974705"/>
    <lineage>
        <taxon>Bacteria</taxon>
        <taxon>Candidatus Nealsoniibacteriota</taxon>
    </lineage>
</organism>
<name>A0A2H0YM39_9BACT</name>
<evidence type="ECO:0000313" key="1">
    <source>
        <dbReference type="EMBL" id="PIS39309.1"/>
    </source>
</evidence>
<dbReference type="InterPro" id="IPR004401">
    <property type="entry name" value="YbaB/EbfC"/>
</dbReference>
<dbReference type="Pfam" id="PF02575">
    <property type="entry name" value="YbaB_DNA_bd"/>
    <property type="match status" value="1"/>
</dbReference>
<dbReference type="GO" id="GO:0003677">
    <property type="term" value="F:DNA binding"/>
    <property type="evidence" value="ECO:0007669"/>
    <property type="project" value="InterPro"/>
</dbReference>
<dbReference type="Proteomes" id="UP000230088">
    <property type="component" value="Unassembled WGS sequence"/>
</dbReference>
<accession>A0A2H0YM39</accession>